<keyword evidence="3" id="KW-1185">Reference proteome</keyword>
<name>A0ABN7SSP4_OIKDI</name>
<evidence type="ECO:0000313" key="2">
    <source>
        <dbReference type="EMBL" id="CAG5104865.1"/>
    </source>
</evidence>
<organism evidence="2 3">
    <name type="scientific">Oikopleura dioica</name>
    <name type="common">Tunicate</name>
    <dbReference type="NCBI Taxonomy" id="34765"/>
    <lineage>
        <taxon>Eukaryota</taxon>
        <taxon>Metazoa</taxon>
        <taxon>Chordata</taxon>
        <taxon>Tunicata</taxon>
        <taxon>Appendicularia</taxon>
        <taxon>Copelata</taxon>
        <taxon>Oikopleuridae</taxon>
        <taxon>Oikopleura</taxon>
    </lineage>
</organism>
<dbReference type="Pfam" id="PF13704">
    <property type="entry name" value="Glyco_tranf_2_4"/>
    <property type="match status" value="1"/>
</dbReference>
<reference evidence="2 3" key="1">
    <citation type="submission" date="2021-04" db="EMBL/GenBank/DDBJ databases">
        <authorList>
            <person name="Bliznina A."/>
        </authorList>
    </citation>
    <scope>NUCLEOTIDE SEQUENCE [LARGE SCALE GENOMIC DNA]</scope>
</reference>
<dbReference type="Proteomes" id="UP001158576">
    <property type="component" value="Chromosome 1"/>
</dbReference>
<accession>A0ABN7SSP4</accession>
<feature type="region of interest" description="Disordered" evidence="1">
    <location>
        <begin position="1"/>
        <end position="30"/>
    </location>
</feature>
<proteinExistence type="predicted"/>
<evidence type="ECO:0000256" key="1">
    <source>
        <dbReference type="SAM" id="MobiDB-lite"/>
    </source>
</evidence>
<dbReference type="EMBL" id="OU015566">
    <property type="protein sequence ID" value="CAG5104865.1"/>
    <property type="molecule type" value="Genomic_DNA"/>
</dbReference>
<sequence length="549" mass="63972">MAVRKRENATQKSKKLVKREKIEDDSTPSSPSYGKYSVLVLVILSLFLLNRSEPAPKAESTSRFQSGPAIVTTWKGVSREWAESWISYHAALGFTRLFIFWDSPENDKETIAWLDSDPAYSWVVDNYSPDDEYKKRFWMPNEESDDFEQWVLPAYGVHAETEITARQSLFAARAAQIGLKEGVSWLLHIDADELFWVDEKEASGSAKRIFETLSDKRFTHASFMNDEILPETPNFENDQLPKTPFHQRTLFKRSSSVTFDQQSRSVAQEWKAEHDGVNFFMGYMCGKGAINLQEWNLRNPGAAVVPQHVVRFASDYRNLGLITLLKQLGMSYEHFDVPVTNYQSAAHFYKARIIHYINSDLDSARSKFGFREKFDSKIFDAKLATAEERERFDLWKANWTEEEGMPSEVYYNNMWKAVQEEKKTGKNQAELYYKKTSLVNPKKLNRYLQTGAIYRNTDIRDYLLKLSKELHSSSTPGEVLKEHNSRKSSSKHKYHGCSRGPHFQCDHKDCCFHLRSPMFTFEKRLLGYIRYDSFEWWKKGITWPPRSQH</sequence>
<protein>
    <submittedName>
        <fullName evidence="2">Oidioi.mRNA.OKI2018_I69.chr1.g1617.t1.cds</fullName>
    </submittedName>
</protein>
<evidence type="ECO:0000313" key="3">
    <source>
        <dbReference type="Proteomes" id="UP001158576"/>
    </source>
</evidence>
<gene>
    <name evidence="2" type="ORF">OKIOD_LOCUS10382</name>
</gene>